<comment type="pathway">
    <text evidence="1 8">Amino-acid biosynthesis; L-arginine biosynthesis; L-arginine from L-ornithine and carbamoyl phosphate: step 2/3.</text>
</comment>
<feature type="binding site" evidence="8">
    <location>
        <begin position="8"/>
        <end position="16"/>
    </location>
    <ligand>
        <name>ATP</name>
        <dbReference type="ChEBI" id="CHEBI:30616"/>
    </ligand>
</feature>
<evidence type="ECO:0000256" key="5">
    <source>
        <dbReference type="ARBA" id="ARBA00022605"/>
    </source>
</evidence>
<organism evidence="11 12">
    <name type="scientific">Fusobacterium varium ATCC 27725</name>
    <dbReference type="NCBI Taxonomy" id="469618"/>
    <lineage>
        <taxon>Bacteria</taxon>
        <taxon>Fusobacteriati</taxon>
        <taxon>Fusobacteriota</taxon>
        <taxon>Fusobacteriia</taxon>
        <taxon>Fusobacteriales</taxon>
        <taxon>Fusobacteriaceae</taxon>
        <taxon>Fusobacterium</taxon>
    </lineage>
</organism>
<evidence type="ECO:0000256" key="7">
    <source>
        <dbReference type="ARBA" id="ARBA00022840"/>
    </source>
</evidence>
<feature type="binding site" evidence="8">
    <location>
        <position position="123"/>
    </location>
    <ligand>
        <name>L-aspartate</name>
        <dbReference type="ChEBI" id="CHEBI:29991"/>
    </ligand>
</feature>
<dbReference type="Proteomes" id="UP000241238">
    <property type="component" value="Chromosome"/>
</dbReference>
<dbReference type="SUPFAM" id="SSF52402">
    <property type="entry name" value="Adenine nucleotide alpha hydrolases-like"/>
    <property type="match status" value="1"/>
</dbReference>
<dbReference type="NCBIfam" id="TIGR00032">
    <property type="entry name" value="argG"/>
    <property type="match status" value="1"/>
</dbReference>
<feature type="domain" description="Arginosuccinate synthase-like N-terminal" evidence="9">
    <location>
        <begin position="4"/>
        <end position="165"/>
    </location>
</feature>
<dbReference type="PANTHER" id="PTHR11587:SF2">
    <property type="entry name" value="ARGININOSUCCINATE SYNTHASE"/>
    <property type="match status" value="1"/>
</dbReference>
<feature type="binding site" evidence="8">
    <location>
        <position position="175"/>
    </location>
    <ligand>
        <name>L-citrulline</name>
        <dbReference type="ChEBI" id="CHEBI:57743"/>
    </ligand>
</feature>
<dbReference type="InterPro" id="IPR001518">
    <property type="entry name" value="Arginosuc_synth"/>
</dbReference>
<comment type="catalytic activity">
    <reaction evidence="8">
        <text>L-citrulline + L-aspartate + ATP = 2-(N(omega)-L-arginino)succinate + AMP + diphosphate + H(+)</text>
        <dbReference type="Rhea" id="RHEA:10932"/>
        <dbReference type="ChEBI" id="CHEBI:15378"/>
        <dbReference type="ChEBI" id="CHEBI:29991"/>
        <dbReference type="ChEBI" id="CHEBI:30616"/>
        <dbReference type="ChEBI" id="CHEBI:33019"/>
        <dbReference type="ChEBI" id="CHEBI:57472"/>
        <dbReference type="ChEBI" id="CHEBI:57743"/>
        <dbReference type="ChEBI" id="CHEBI:456215"/>
        <dbReference type="EC" id="6.3.4.5"/>
    </reaction>
</comment>
<keyword evidence="8" id="KW-0963">Cytoplasm</keyword>
<name>A0ABM6U536_FUSVA</name>
<dbReference type="Gene3D" id="3.90.1260.10">
    <property type="entry name" value="Argininosuccinate synthetase, chain A, domain 2"/>
    <property type="match status" value="1"/>
</dbReference>
<feature type="binding site" evidence="8">
    <location>
        <position position="184"/>
    </location>
    <ligand>
        <name>L-citrulline</name>
        <dbReference type="ChEBI" id="CHEBI:57743"/>
    </ligand>
</feature>
<evidence type="ECO:0000256" key="8">
    <source>
        <dbReference type="HAMAP-Rule" id="MF_00005"/>
    </source>
</evidence>
<dbReference type="RefSeq" id="WP_005947569.1">
    <property type="nucleotide sequence ID" value="NZ_CP028103.1"/>
</dbReference>
<feature type="binding site" evidence="8">
    <location>
        <position position="116"/>
    </location>
    <ligand>
        <name>ATP</name>
        <dbReference type="ChEBI" id="CHEBI:30616"/>
    </ligand>
</feature>
<dbReference type="EC" id="6.3.4.5" evidence="2 8"/>
<dbReference type="InterPro" id="IPR048268">
    <property type="entry name" value="Arginosuc_syn_C"/>
</dbReference>
<evidence type="ECO:0000259" key="9">
    <source>
        <dbReference type="Pfam" id="PF00764"/>
    </source>
</evidence>
<comment type="caution">
    <text evidence="8">Lacks conserved residue(s) required for the propagation of feature annotation.</text>
</comment>
<keyword evidence="12" id="KW-1185">Reference proteome</keyword>
<keyword evidence="4 8" id="KW-0436">Ligase</keyword>
<comment type="similarity">
    <text evidence="8">Belongs to the argininosuccinate synthase family. Type 1 subfamily.</text>
</comment>
<dbReference type="Gene3D" id="1.20.5.470">
    <property type="entry name" value="Single helix bin"/>
    <property type="match status" value="1"/>
</dbReference>
<gene>
    <name evidence="8" type="primary">argG</name>
    <name evidence="11" type="ORF">C4N18_09550</name>
</gene>
<dbReference type="InterPro" id="IPR024074">
    <property type="entry name" value="AS_cat/multimer_dom_body"/>
</dbReference>
<proteinExistence type="inferred from homology"/>
<reference evidence="12" key="1">
    <citation type="journal article" date="2018" name="MSphere">
        <title>Fusobacterium Genomics Using MinION and Illumina Sequencing Enables Genome Completion and Correction.</title>
        <authorList>
            <person name="Todd S.M."/>
            <person name="Settlage R.E."/>
            <person name="Lahmers K.K."/>
            <person name="Slade D.J."/>
        </authorList>
    </citation>
    <scope>NUCLEOTIDE SEQUENCE [LARGE SCALE GENOMIC DNA]</scope>
    <source>
        <strain evidence="12">ATCC 27725</strain>
    </source>
</reference>
<feature type="binding site" evidence="8">
    <location>
        <position position="122"/>
    </location>
    <ligand>
        <name>L-citrulline</name>
        <dbReference type="ChEBI" id="CHEBI:57743"/>
    </ligand>
</feature>
<evidence type="ECO:0000259" key="10">
    <source>
        <dbReference type="Pfam" id="PF20979"/>
    </source>
</evidence>
<evidence type="ECO:0000256" key="3">
    <source>
        <dbReference type="ARBA" id="ARBA00022571"/>
    </source>
</evidence>
<dbReference type="Pfam" id="PF20979">
    <property type="entry name" value="Arginosuc_syn_C"/>
    <property type="match status" value="1"/>
</dbReference>
<evidence type="ECO:0000256" key="6">
    <source>
        <dbReference type="ARBA" id="ARBA00022741"/>
    </source>
</evidence>
<keyword evidence="7 8" id="KW-0067">ATP-binding</keyword>
<feature type="binding site" evidence="8">
    <location>
        <position position="86"/>
    </location>
    <ligand>
        <name>L-citrulline</name>
        <dbReference type="ChEBI" id="CHEBI:57743"/>
    </ligand>
</feature>
<evidence type="ECO:0000313" key="11">
    <source>
        <dbReference type="EMBL" id="AVQ31450.1"/>
    </source>
</evidence>
<dbReference type="InterPro" id="IPR014729">
    <property type="entry name" value="Rossmann-like_a/b/a_fold"/>
</dbReference>
<evidence type="ECO:0000256" key="4">
    <source>
        <dbReference type="ARBA" id="ARBA00022598"/>
    </source>
</evidence>
<dbReference type="EMBL" id="CP028103">
    <property type="protein sequence ID" value="AVQ31450.1"/>
    <property type="molecule type" value="Genomic_DNA"/>
</dbReference>
<dbReference type="CDD" id="cd01999">
    <property type="entry name" value="ASS"/>
    <property type="match status" value="1"/>
</dbReference>
<dbReference type="InterPro" id="IPR023434">
    <property type="entry name" value="Arginosuc_synth_type_1_subfam"/>
</dbReference>
<keyword evidence="6 8" id="KW-0547">Nucleotide-binding</keyword>
<protein>
    <recommendedName>
        <fullName evidence="2 8">Argininosuccinate synthase</fullName>
        <ecNumber evidence="2 8">6.3.4.5</ecNumber>
    </recommendedName>
    <alternativeName>
        <fullName evidence="8">Citrulline--aspartate ligase</fullName>
    </alternativeName>
</protein>
<feature type="binding site" evidence="8">
    <location>
        <position position="122"/>
    </location>
    <ligand>
        <name>L-aspartate</name>
        <dbReference type="ChEBI" id="CHEBI:29991"/>
    </ligand>
</feature>
<dbReference type="Gene3D" id="3.40.50.620">
    <property type="entry name" value="HUPs"/>
    <property type="match status" value="1"/>
</dbReference>
<dbReference type="PROSITE" id="PS00565">
    <property type="entry name" value="ARGININOSUCCIN_SYN_2"/>
    <property type="match status" value="1"/>
</dbReference>
<accession>A0ABM6U536</accession>
<dbReference type="PANTHER" id="PTHR11587">
    <property type="entry name" value="ARGININOSUCCINATE SYNTHASE"/>
    <property type="match status" value="1"/>
</dbReference>
<comment type="subcellular location">
    <subcellularLocation>
        <location evidence="8">Cytoplasm</location>
    </subcellularLocation>
</comment>
<feature type="binding site" evidence="8">
    <location>
        <position position="118"/>
    </location>
    <ligand>
        <name>L-aspartate</name>
        <dbReference type="ChEBI" id="CHEBI:29991"/>
    </ligand>
</feature>
<dbReference type="SUPFAM" id="SSF69864">
    <property type="entry name" value="Argininosuccinate synthetase, C-terminal domain"/>
    <property type="match status" value="1"/>
</dbReference>
<evidence type="ECO:0000313" key="12">
    <source>
        <dbReference type="Proteomes" id="UP000241238"/>
    </source>
</evidence>
<dbReference type="InterPro" id="IPR018223">
    <property type="entry name" value="Arginosuc_synth_CS"/>
</dbReference>
<evidence type="ECO:0000256" key="2">
    <source>
        <dbReference type="ARBA" id="ARBA00012286"/>
    </source>
</evidence>
<feature type="binding site" evidence="8">
    <location>
        <position position="126"/>
    </location>
    <ligand>
        <name>L-citrulline</name>
        <dbReference type="ChEBI" id="CHEBI:57743"/>
    </ligand>
</feature>
<dbReference type="NCBIfam" id="NF001770">
    <property type="entry name" value="PRK00509.1"/>
    <property type="match status" value="1"/>
</dbReference>
<dbReference type="Pfam" id="PF00764">
    <property type="entry name" value="Arginosuc_synth"/>
    <property type="match status" value="1"/>
</dbReference>
<dbReference type="GeneID" id="77468238"/>
<keyword evidence="3 8" id="KW-0055">Arginine biosynthesis</keyword>
<feature type="binding site" evidence="8">
    <location>
        <position position="91"/>
    </location>
    <ligand>
        <name>L-citrulline</name>
        <dbReference type="ChEBI" id="CHEBI:57743"/>
    </ligand>
</feature>
<comment type="subunit">
    <text evidence="8">Homotetramer.</text>
</comment>
<feature type="domain" description="Arginosuccinate synthase C-terminal" evidence="10">
    <location>
        <begin position="174"/>
        <end position="392"/>
    </location>
</feature>
<dbReference type="PROSITE" id="PS00564">
    <property type="entry name" value="ARGININOSUCCIN_SYN_1"/>
    <property type="match status" value="1"/>
</dbReference>
<evidence type="ECO:0000256" key="1">
    <source>
        <dbReference type="ARBA" id="ARBA00004967"/>
    </source>
</evidence>
<dbReference type="InterPro" id="IPR048267">
    <property type="entry name" value="Arginosuc_syn_N"/>
</dbReference>
<feature type="binding site" evidence="8">
    <location>
        <position position="261"/>
    </location>
    <ligand>
        <name>L-citrulline</name>
        <dbReference type="ChEBI" id="CHEBI:57743"/>
    </ligand>
</feature>
<sequence>MKEKVVLAYSGGLDTSVIIPWLKENYNFDVIAVAVDVGQKDDFAAVEKKALQIGASKFYAADKKEELVNDFIIPMLKSGAKYEGTYLLGTSIARPVIAKALVEIAQKEGAAYIVHGATGKGNDQVRFELGIKALAPNMKVIAPWRIWDIKSRKQEIEYLKSHGIELPFKENTSYSRDENLFHISHEGLELESPHNAPDYNHVLQWVLPLEKTSDTPECISIDFEKGVPVKLNGKSMSALEIINSLNEIGAKHGVGVIDLVENRLVGMKSRGVYETPGGTILYFAHEELERLCMDRESLQAKMKLSNDMAKLIYNGQWFTRYRKALSAFVEETQEFITGTVNLKLYKGNILLNGMDSKYSLYSEEFSTFDEDTVYNQKDAEGFINLFGLPIKIEALLRNK</sequence>
<dbReference type="HAMAP" id="MF_00005">
    <property type="entry name" value="Arg_succ_synth_type1"/>
    <property type="match status" value="1"/>
</dbReference>
<feature type="binding site" evidence="8">
    <location>
        <position position="273"/>
    </location>
    <ligand>
        <name>L-citrulline</name>
        <dbReference type="ChEBI" id="CHEBI:57743"/>
    </ligand>
</feature>
<keyword evidence="5 8" id="KW-0028">Amino-acid biosynthesis</keyword>